<evidence type="ECO:0000256" key="2">
    <source>
        <dbReference type="ARBA" id="ARBA00022729"/>
    </source>
</evidence>
<sequence>MKLSFGTVFFTIALLSEGYFETSAIPVTETDADLQSLTESLEENALRSSPETSRIIVVADSNLLRTLAALNRGVLHQSLPEGLLSTERRDVAPEANPGIVIVRRDTMRCMVGRVYRPCWEV</sequence>
<keyword evidence="3" id="KW-0527">Neuropeptide</keyword>
<feature type="chain" id="PRO_5022089996" evidence="4">
    <location>
        <begin position="25"/>
        <end position="121"/>
    </location>
</feature>
<keyword evidence="6" id="KW-1185">Reference proteome</keyword>
<dbReference type="Pfam" id="PF05824">
    <property type="entry name" value="Pro-MCH"/>
    <property type="match status" value="1"/>
</dbReference>
<reference evidence="5 6" key="1">
    <citation type="journal article" date="2019" name="Sci. Data">
        <title>Hybrid genome assembly and annotation of Danionella translucida.</title>
        <authorList>
            <person name="Kadobianskyi M."/>
            <person name="Schulze L."/>
            <person name="Schuelke M."/>
            <person name="Judkewitz B."/>
        </authorList>
    </citation>
    <scope>NUCLEOTIDE SEQUENCE [LARGE SCALE GENOMIC DNA]</scope>
    <source>
        <strain evidence="5 6">Bolton</strain>
    </source>
</reference>
<dbReference type="PANTHER" id="PTHR12091:SF0">
    <property type="entry name" value="PRO-MCH"/>
    <property type="match status" value="1"/>
</dbReference>
<dbReference type="PANTHER" id="PTHR12091">
    <property type="entry name" value="MELANIN-CONCENTRATING HORMONE"/>
    <property type="match status" value="1"/>
</dbReference>
<dbReference type="InterPro" id="IPR005456">
    <property type="entry name" value="Prepro-melanin_conc_hormone"/>
</dbReference>
<dbReference type="AlphaFoldDB" id="A0A553QPF6"/>
<dbReference type="Proteomes" id="UP000316079">
    <property type="component" value="Unassembled WGS sequence"/>
</dbReference>
<evidence type="ECO:0000313" key="5">
    <source>
        <dbReference type="EMBL" id="TRY91869.1"/>
    </source>
</evidence>
<dbReference type="GO" id="GO:0007268">
    <property type="term" value="P:chemical synaptic transmission"/>
    <property type="evidence" value="ECO:0007669"/>
    <property type="project" value="InterPro"/>
</dbReference>
<comment type="function">
    <text evidence="1">Plays a role in skin pigmentation by antagonizing the action of melanotropin alpha. Induces melanin concentration within the melanophores. May participate in the control of the hypothalamo-pituitary adrenal gland axis by inhibiting the release of ACTH.</text>
</comment>
<evidence type="ECO:0000256" key="4">
    <source>
        <dbReference type="SAM" id="SignalP"/>
    </source>
</evidence>
<accession>A0A553QPF6</accession>
<feature type="signal peptide" evidence="4">
    <location>
        <begin position="1"/>
        <end position="24"/>
    </location>
</feature>
<organism evidence="5 6">
    <name type="scientific">Danionella cerebrum</name>
    <dbReference type="NCBI Taxonomy" id="2873325"/>
    <lineage>
        <taxon>Eukaryota</taxon>
        <taxon>Metazoa</taxon>
        <taxon>Chordata</taxon>
        <taxon>Craniata</taxon>
        <taxon>Vertebrata</taxon>
        <taxon>Euteleostomi</taxon>
        <taxon>Actinopterygii</taxon>
        <taxon>Neopterygii</taxon>
        <taxon>Teleostei</taxon>
        <taxon>Ostariophysi</taxon>
        <taxon>Cypriniformes</taxon>
        <taxon>Danionidae</taxon>
        <taxon>Danioninae</taxon>
        <taxon>Danionella</taxon>
    </lineage>
</organism>
<name>A0A553QPF6_9TELE</name>
<proteinExistence type="predicted"/>
<dbReference type="GO" id="GO:0030354">
    <property type="term" value="F:melanin-concentrating hormone activity"/>
    <property type="evidence" value="ECO:0007669"/>
    <property type="project" value="InterPro"/>
</dbReference>
<dbReference type="GO" id="GO:0007218">
    <property type="term" value="P:neuropeptide signaling pathway"/>
    <property type="evidence" value="ECO:0007669"/>
    <property type="project" value="UniProtKB-KW"/>
</dbReference>
<protein>
    <submittedName>
        <fullName evidence="5">Uncharacterized protein</fullName>
    </submittedName>
</protein>
<dbReference type="GO" id="GO:0031777">
    <property type="term" value="F:type 1 melanin-concentrating hormone receptor binding"/>
    <property type="evidence" value="ECO:0007669"/>
    <property type="project" value="TreeGrafter"/>
</dbReference>
<dbReference type="OrthoDB" id="8639774at2759"/>
<gene>
    <name evidence="5" type="ORF">DNTS_017670</name>
</gene>
<keyword evidence="2 4" id="KW-0732">Signal</keyword>
<dbReference type="STRING" id="623744.A0A553QPF6"/>
<evidence type="ECO:0000256" key="1">
    <source>
        <dbReference type="ARBA" id="ARBA00002122"/>
    </source>
</evidence>
<dbReference type="EMBL" id="SRMA01025710">
    <property type="protein sequence ID" value="TRY91869.1"/>
    <property type="molecule type" value="Genomic_DNA"/>
</dbReference>
<evidence type="ECO:0000313" key="6">
    <source>
        <dbReference type="Proteomes" id="UP000316079"/>
    </source>
</evidence>
<comment type="caution">
    <text evidence="5">The sequence shown here is derived from an EMBL/GenBank/DDBJ whole genome shotgun (WGS) entry which is preliminary data.</text>
</comment>
<dbReference type="GO" id="GO:0045202">
    <property type="term" value="C:synapse"/>
    <property type="evidence" value="ECO:0007669"/>
    <property type="project" value="GOC"/>
</dbReference>
<dbReference type="PRINTS" id="PR01641">
    <property type="entry name" value="PROMCHFAMILY"/>
</dbReference>
<evidence type="ECO:0000256" key="3">
    <source>
        <dbReference type="ARBA" id="ARBA00023320"/>
    </source>
</evidence>